<protein>
    <submittedName>
        <fullName evidence="5">Carbohydrate ABC transporter substrate-binding protein, CUT1 family</fullName>
    </submittedName>
</protein>
<keyword evidence="3" id="KW-0813">Transport</keyword>
<dbReference type="EMBL" id="FQUI01000055">
    <property type="protein sequence ID" value="SHF26869.1"/>
    <property type="molecule type" value="Genomic_DNA"/>
</dbReference>
<dbReference type="Pfam" id="PF13416">
    <property type="entry name" value="SBP_bac_8"/>
    <property type="match status" value="1"/>
</dbReference>
<dbReference type="SUPFAM" id="SSF53850">
    <property type="entry name" value="Periplasmic binding protein-like II"/>
    <property type="match status" value="1"/>
</dbReference>
<dbReference type="InterPro" id="IPR050490">
    <property type="entry name" value="Bact_solute-bd_prot1"/>
</dbReference>
<comment type="caution">
    <text evidence="5">The sequence shown here is derived from an EMBL/GenBank/DDBJ whole genome shotgun (WGS) entry which is preliminary data.</text>
</comment>
<evidence type="ECO:0000313" key="6">
    <source>
        <dbReference type="Proteomes" id="UP000184334"/>
    </source>
</evidence>
<reference evidence="5" key="1">
    <citation type="submission" date="2016-11" db="EMBL/GenBank/DDBJ databases">
        <authorList>
            <person name="Varghese N."/>
            <person name="Submissions S."/>
        </authorList>
    </citation>
    <scope>NUCLEOTIDE SEQUENCE [LARGE SCALE GENOMIC DNA]</scope>
    <source>
        <strain evidence="5">DSM 16785</strain>
    </source>
</reference>
<dbReference type="PANTHER" id="PTHR43649">
    <property type="entry name" value="ARABINOSE-BINDING PROTEIN-RELATED"/>
    <property type="match status" value="1"/>
</dbReference>
<dbReference type="InterPro" id="IPR006059">
    <property type="entry name" value="SBP"/>
</dbReference>
<gene>
    <name evidence="5" type="ORF">SAMN02745164_02136</name>
</gene>
<dbReference type="RefSeq" id="WP_072866015.1">
    <property type="nucleotide sequence ID" value="NZ_FQUI01000055.1"/>
</dbReference>
<evidence type="ECO:0000256" key="3">
    <source>
        <dbReference type="ARBA" id="ARBA00022448"/>
    </source>
</evidence>
<dbReference type="CDD" id="cd14748">
    <property type="entry name" value="PBP2_UgpB"/>
    <property type="match status" value="1"/>
</dbReference>
<proteinExistence type="inferred from homology"/>
<evidence type="ECO:0000313" key="5">
    <source>
        <dbReference type="EMBL" id="SHF26869.1"/>
    </source>
</evidence>
<sequence length="437" mass="49370">MKKLLVLLVVVLSISMFAQVTIEFWHAMSGWRIELLQNMAKDFMKTHPDIKVNVQYTGSYLDTFNKAIAGIKSGKAPHVVQIYDIGTQAMIDGGVAVPMEDLINDDPSIDKGAFLEQVTNYYTVDGKLYSMPFNSSTAILFYNKTMFKEVGLDPDKPPRTYDELIEYARKLQKKDANGKVTRYGLTWPTHSWFFEQLMAVQNAPLVNNGNGRAGVRPTEAVFNSQAGKNIFNLFKKMTDEGLLINTKREDWNGASQIFLAQKAGMLLYSTSDVKFFNEAAKENGFEVGTAFLPKPDKSVQGGSVIGGGSLWILKGHPDEETKAAWEFVKWMTEPEQQIKWHLETGYFPVRKDAIEKLLFEGFYSEHPNYLTAIMSLLLSKQTVNTNGAVMGVFPKTREIIETEYENVINGRKTVDQALNDAAKIVTLELKRYNRLYK</sequence>
<organism evidence="5 6">
    <name type="scientific">Marinitoga hydrogenitolerans (strain DSM 16785 / JCM 12826 / AT1271)</name>
    <dbReference type="NCBI Taxonomy" id="1122195"/>
    <lineage>
        <taxon>Bacteria</taxon>
        <taxon>Thermotogati</taxon>
        <taxon>Thermotogota</taxon>
        <taxon>Thermotogae</taxon>
        <taxon>Petrotogales</taxon>
        <taxon>Petrotogaceae</taxon>
        <taxon>Marinitoga</taxon>
    </lineage>
</organism>
<dbReference type="GO" id="GO:0030313">
    <property type="term" value="C:cell envelope"/>
    <property type="evidence" value="ECO:0007669"/>
    <property type="project" value="UniProtKB-SubCell"/>
</dbReference>
<dbReference type="Proteomes" id="UP000184334">
    <property type="component" value="Unassembled WGS sequence"/>
</dbReference>
<accession>A0A1M5A9C3</accession>
<comment type="similarity">
    <text evidence="2">Belongs to the bacterial solute-binding protein 1 family.</text>
</comment>
<dbReference type="STRING" id="1122195.SAMN02745164_02136"/>
<dbReference type="AlphaFoldDB" id="A0A1M5A9C3"/>
<name>A0A1M5A9C3_MARH1</name>
<evidence type="ECO:0000256" key="4">
    <source>
        <dbReference type="ARBA" id="ARBA00022729"/>
    </source>
</evidence>
<dbReference type="Gene3D" id="3.40.190.10">
    <property type="entry name" value="Periplasmic binding protein-like II"/>
    <property type="match status" value="2"/>
</dbReference>
<comment type="subcellular location">
    <subcellularLocation>
        <location evidence="1">Cell envelope</location>
    </subcellularLocation>
</comment>
<dbReference type="PANTHER" id="PTHR43649:SF31">
    <property type="entry name" value="SN-GLYCEROL-3-PHOSPHATE-BINDING PERIPLASMIC PROTEIN UGPB"/>
    <property type="match status" value="1"/>
</dbReference>
<keyword evidence="6" id="KW-1185">Reference proteome</keyword>
<keyword evidence="4" id="KW-0732">Signal</keyword>
<evidence type="ECO:0000256" key="1">
    <source>
        <dbReference type="ARBA" id="ARBA00004196"/>
    </source>
</evidence>
<evidence type="ECO:0000256" key="2">
    <source>
        <dbReference type="ARBA" id="ARBA00008520"/>
    </source>
</evidence>
<dbReference type="OrthoDB" id="9795467at2"/>